<keyword evidence="1" id="KW-0645">Protease</keyword>
<dbReference type="EC" id="3.4.21.53" evidence="1"/>
<proteinExistence type="inferred from homology"/>
<feature type="domain" description="PDZ" evidence="2">
    <location>
        <begin position="136"/>
        <end position="192"/>
    </location>
</feature>
<dbReference type="Gene3D" id="3.30.230.10">
    <property type="match status" value="1"/>
</dbReference>
<dbReference type="SUPFAM" id="SSF50156">
    <property type="entry name" value="PDZ domain-like"/>
    <property type="match status" value="1"/>
</dbReference>
<feature type="active site" evidence="1">
    <location>
        <position position="238"/>
    </location>
</feature>
<evidence type="ECO:0000313" key="4">
    <source>
        <dbReference type="EMBL" id="MCV7227067.1"/>
    </source>
</evidence>
<organism evidence="4 5">
    <name type="scientific">Mycolicibacterium komossense</name>
    <dbReference type="NCBI Taxonomy" id="1779"/>
    <lineage>
        <taxon>Bacteria</taxon>
        <taxon>Bacillati</taxon>
        <taxon>Actinomycetota</taxon>
        <taxon>Actinomycetes</taxon>
        <taxon>Mycobacteriales</taxon>
        <taxon>Mycobacteriaceae</taxon>
        <taxon>Mycolicibacterium</taxon>
    </lineage>
</organism>
<dbReference type="InterPro" id="IPR020568">
    <property type="entry name" value="Ribosomal_Su5_D2-typ_SF"/>
</dbReference>
<keyword evidence="5" id="KW-1185">Reference proteome</keyword>
<dbReference type="SUPFAM" id="SSF54211">
    <property type="entry name" value="Ribosomal protein S5 domain 2-like"/>
    <property type="match status" value="1"/>
</dbReference>
<protein>
    <recommendedName>
        <fullName evidence="1">endopeptidase La</fullName>
        <ecNumber evidence="1">3.4.21.53</ecNumber>
    </recommendedName>
</protein>
<keyword evidence="1" id="KW-0720">Serine protease</keyword>
<comment type="caution">
    <text evidence="4">The sequence shown here is derived from an EMBL/GenBank/DDBJ whole genome shotgun (WGS) entry which is preliminary data.</text>
</comment>
<evidence type="ECO:0000313" key="5">
    <source>
        <dbReference type="Proteomes" id="UP001526201"/>
    </source>
</evidence>
<feature type="domain" description="Lon proteolytic" evidence="3">
    <location>
        <begin position="233"/>
        <end position="331"/>
    </location>
</feature>
<dbReference type="InterPro" id="IPR014721">
    <property type="entry name" value="Ribsml_uS5_D2-typ_fold_subgr"/>
</dbReference>
<dbReference type="PROSITE" id="PS51786">
    <property type="entry name" value="LON_PROTEOLYTIC"/>
    <property type="match status" value="1"/>
</dbReference>
<name>A0ABT3CCC0_9MYCO</name>
<feature type="active site" evidence="1">
    <location>
        <position position="283"/>
    </location>
</feature>
<dbReference type="InterPro" id="IPR008269">
    <property type="entry name" value="Lon_proteolytic"/>
</dbReference>
<dbReference type="Pfam" id="PF05362">
    <property type="entry name" value="Lon_C"/>
    <property type="match status" value="1"/>
</dbReference>
<dbReference type="InterPro" id="IPR001478">
    <property type="entry name" value="PDZ"/>
</dbReference>
<dbReference type="PANTHER" id="PTHR10046">
    <property type="entry name" value="ATP DEPENDENT LON PROTEASE FAMILY MEMBER"/>
    <property type="match status" value="1"/>
</dbReference>
<dbReference type="RefSeq" id="WP_264067995.1">
    <property type="nucleotide sequence ID" value="NZ_JACKTY010000029.1"/>
</dbReference>
<dbReference type="Gene3D" id="2.30.42.10">
    <property type="match status" value="1"/>
</dbReference>
<evidence type="ECO:0000259" key="3">
    <source>
        <dbReference type="PROSITE" id="PS51786"/>
    </source>
</evidence>
<dbReference type="InterPro" id="IPR027065">
    <property type="entry name" value="Lon_Prtase"/>
</dbReference>
<dbReference type="Proteomes" id="UP001526201">
    <property type="component" value="Unassembled WGS sequence"/>
</dbReference>
<dbReference type="PROSITE" id="PS50106">
    <property type="entry name" value="PDZ"/>
    <property type="match status" value="1"/>
</dbReference>
<dbReference type="EMBL" id="JACKTY010000029">
    <property type="protein sequence ID" value="MCV7227067.1"/>
    <property type="molecule type" value="Genomic_DNA"/>
</dbReference>
<sequence>MNRRILTLMVALVPIVAFGVLLAVVTVPFVSLGPGPTFNTLGDFDGKPVVDIEGTETKPTSGNLNMTTVSQRDELTLGQALTLWMSGSEQLIPRDLVYPPDKSRDEVDKANDADFKQSESSAEYAALNYLKYAKAVTVENVADSGPSKGILQTGDAIDAVNGTPVSNLDEFTALLKKTKAGEDIVLDYRRKNAPAGVATITLGSNPDRDYGYLGVSVLDAPWAPFKIDFNLANIGGPSAGLMFSLAVVDKLTTGDLNDAKFIAGTGTISNDGEVGPIGGITHKMEAAHDAGATVFLVPSDNCDEAKSGSIDGLELVKVGTLTGAIDALHAVSAGGEPPRC</sequence>
<accession>A0ABT3CCC0</accession>
<reference evidence="4 5" key="1">
    <citation type="journal article" date="2022" name="BMC Genomics">
        <title>Comparative genome analysis of mycobacteria focusing on tRNA and non-coding RNA.</title>
        <authorList>
            <person name="Behra P.R.K."/>
            <person name="Pettersson B.M.F."/>
            <person name="Ramesh M."/>
            <person name="Das S."/>
            <person name="Dasgupta S."/>
            <person name="Kirsebom L.A."/>
        </authorList>
    </citation>
    <scope>NUCLEOTIDE SEQUENCE [LARGE SCALE GENOMIC DNA]</scope>
    <source>
        <strain evidence="4 5">DSM 44078</strain>
    </source>
</reference>
<gene>
    <name evidence="4" type="ORF">H7J73_13615</name>
</gene>
<dbReference type="InterPro" id="IPR036034">
    <property type="entry name" value="PDZ_sf"/>
</dbReference>
<evidence type="ECO:0000259" key="2">
    <source>
        <dbReference type="PROSITE" id="PS50106"/>
    </source>
</evidence>
<keyword evidence="1" id="KW-0378">Hydrolase</keyword>
<dbReference type="Pfam" id="PF13180">
    <property type="entry name" value="PDZ_2"/>
    <property type="match status" value="1"/>
</dbReference>
<evidence type="ECO:0000256" key="1">
    <source>
        <dbReference type="PROSITE-ProRule" id="PRU01122"/>
    </source>
</evidence>
<comment type="similarity">
    <text evidence="1">Belongs to the peptidase S16 family.</text>
</comment>
<comment type="catalytic activity">
    <reaction evidence="1">
        <text>Hydrolysis of proteins in presence of ATP.</text>
        <dbReference type="EC" id="3.4.21.53"/>
    </reaction>
</comment>